<reference evidence="10 11" key="1">
    <citation type="submission" date="2022-06" db="EMBL/GenBank/DDBJ databases">
        <title>Ideonella sp. NS12-5 Genome sequencing and assembly.</title>
        <authorList>
            <person name="Jung Y."/>
        </authorList>
    </citation>
    <scope>NUCLEOTIDE SEQUENCE [LARGE SCALE GENOMIC DNA]</scope>
    <source>
        <strain evidence="10 11">NS12-5</strain>
    </source>
</reference>
<comment type="similarity">
    <text evidence="8">Belongs to the anion channel-forming bestrophin (TC 1.A.46) family.</text>
</comment>
<evidence type="ECO:0000256" key="4">
    <source>
        <dbReference type="ARBA" id="ARBA00022692"/>
    </source>
</evidence>
<evidence type="ECO:0000256" key="1">
    <source>
        <dbReference type="ARBA" id="ARBA00004651"/>
    </source>
</evidence>
<keyword evidence="3" id="KW-1003">Cell membrane</keyword>
<dbReference type="EMBL" id="JAMXMC010000003">
    <property type="protein sequence ID" value="MCO5976394.1"/>
    <property type="molecule type" value="Genomic_DNA"/>
</dbReference>
<evidence type="ECO:0000256" key="2">
    <source>
        <dbReference type="ARBA" id="ARBA00022448"/>
    </source>
</evidence>
<evidence type="ECO:0000256" key="8">
    <source>
        <dbReference type="ARBA" id="ARBA00034708"/>
    </source>
</evidence>
<dbReference type="RefSeq" id="WP_252768858.1">
    <property type="nucleotide sequence ID" value="NZ_JAMXMC010000003.1"/>
</dbReference>
<keyword evidence="7 9" id="KW-0472">Membrane</keyword>
<evidence type="ECO:0000313" key="11">
    <source>
        <dbReference type="Proteomes" id="UP001204851"/>
    </source>
</evidence>
<evidence type="ECO:0000313" key="10">
    <source>
        <dbReference type="EMBL" id="MCO5976394.1"/>
    </source>
</evidence>
<evidence type="ECO:0000256" key="3">
    <source>
        <dbReference type="ARBA" id="ARBA00022475"/>
    </source>
</evidence>
<comment type="subcellular location">
    <subcellularLocation>
        <location evidence="1">Cell membrane</location>
        <topology evidence="1">Multi-pass membrane protein</topology>
    </subcellularLocation>
</comment>
<feature type="transmembrane region" description="Helical" evidence="9">
    <location>
        <begin position="52"/>
        <end position="70"/>
    </location>
</feature>
<protein>
    <submittedName>
        <fullName evidence="10">Bestrophin</fullName>
    </submittedName>
</protein>
<organism evidence="10 11">
    <name type="scientific">Ideonella oryzae</name>
    <dbReference type="NCBI Taxonomy" id="2937441"/>
    <lineage>
        <taxon>Bacteria</taxon>
        <taxon>Pseudomonadati</taxon>
        <taxon>Pseudomonadota</taxon>
        <taxon>Betaproteobacteria</taxon>
        <taxon>Burkholderiales</taxon>
        <taxon>Sphaerotilaceae</taxon>
        <taxon>Ideonella</taxon>
    </lineage>
</organism>
<dbReference type="Pfam" id="PF25539">
    <property type="entry name" value="Bestrophin_2"/>
    <property type="match status" value="1"/>
</dbReference>
<feature type="transmembrane region" description="Helical" evidence="9">
    <location>
        <begin position="20"/>
        <end position="46"/>
    </location>
</feature>
<evidence type="ECO:0000256" key="9">
    <source>
        <dbReference type="SAM" id="Phobius"/>
    </source>
</evidence>
<dbReference type="Proteomes" id="UP001204851">
    <property type="component" value="Unassembled WGS sequence"/>
</dbReference>
<comment type="caution">
    <text evidence="10">The sequence shown here is derived from an EMBL/GenBank/DDBJ whole genome shotgun (WGS) entry which is preliminary data.</text>
</comment>
<sequence>MIVRDRPHGLALFFVMRGSVLPSILPALAVNVLFAVVVTVLHGVFLDHKIEVTTAPFSLIGLALAIFLGFRNSAAYDRYWEGRKLWGEMVHASRSWARGVMCYLHSGDAPDGPRRRPMVMAVAAMAHALRHQLRGTDAREDLVRCLGEETVARVMERRNVPAALLQQAGQGLGDWLRSGRLDPQLVTTMEARLAELTACAAGCERIASTPIPFAYTLLLHRTAYIYCFLLPFGLVDTLHGLTPLVVGLVAYTFFGLDALGDEIEDPFGTQLNHLPLDALCVTIETSLREALGETDLPAPPQPERYVLT</sequence>
<gene>
    <name evidence="10" type="ORF">M0L44_06635</name>
</gene>
<name>A0ABT1BKM4_9BURK</name>
<keyword evidence="4 9" id="KW-0812">Transmembrane</keyword>
<dbReference type="PANTHER" id="PTHR33281">
    <property type="entry name" value="UPF0187 PROTEIN YNEE"/>
    <property type="match status" value="1"/>
</dbReference>
<accession>A0ABT1BKM4</accession>
<dbReference type="PANTHER" id="PTHR33281:SF19">
    <property type="entry name" value="VOLTAGE-DEPENDENT ANION CHANNEL-FORMING PROTEIN YNEE"/>
    <property type="match status" value="1"/>
</dbReference>
<keyword evidence="6" id="KW-0406">Ion transport</keyword>
<evidence type="ECO:0000256" key="5">
    <source>
        <dbReference type="ARBA" id="ARBA00022989"/>
    </source>
</evidence>
<keyword evidence="2" id="KW-0813">Transport</keyword>
<keyword evidence="11" id="KW-1185">Reference proteome</keyword>
<dbReference type="InterPro" id="IPR044669">
    <property type="entry name" value="YneE/VCCN1/2-like"/>
</dbReference>
<proteinExistence type="inferred from homology"/>
<evidence type="ECO:0000256" key="6">
    <source>
        <dbReference type="ARBA" id="ARBA00023065"/>
    </source>
</evidence>
<keyword evidence="5 9" id="KW-1133">Transmembrane helix</keyword>
<evidence type="ECO:0000256" key="7">
    <source>
        <dbReference type="ARBA" id="ARBA00023136"/>
    </source>
</evidence>